<keyword evidence="5" id="KW-0210">Decarboxylase</keyword>
<evidence type="ECO:0000256" key="1">
    <source>
        <dbReference type="ARBA" id="ARBA00004861"/>
    </source>
</evidence>
<dbReference type="PANTHER" id="PTHR32119:SF2">
    <property type="entry name" value="OROTIDINE 5'-PHOSPHATE DECARBOXYLASE"/>
    <property type="match status" value="1"/>
</dbReference>
<dbReference type="Pfam" id="PF00215">
    <property type="entry name" value="OMPdecase"/>
    <property type="match status" value="2"/>
</dbReference>
<feature type="compositionally biased region" description="Polar residues" evidence="10">
    <location>
        <begin position="162"/>
        <end position="181"/>
    </location>
</feature>
<name>A0ABR4A1Z9_9LECA</name>
<dbReference type="InterPro" id="IPR014732">
    <property type="entry name" value="OMPdecase"/>
</dbReference>
<keyword evidence="6" id="KW-0665">Pyrimidine biosynthesis</keyword>
<evidence type="ECO:0000256" key="6">
    <source>
        <dbReference type="ARBA" id="ARBA00022975"/>
    </source>
</evidence>
<keyword evidence="13" id="KW-1185">Reference proteome</keyword>
<feature type="compositionally biased region" description="Low complexity" evidence="10">
    <location>
        <begin position="194"/>
        <end position="204"/>
    </location>
</feature>
<feature type="domain" description="Orotidine 5'-phosphate decarboxylase" evidence="11">
    <location>
        <begin position="39"/>
        <end position="388"/>
    </location>
</feature>
<feature type="region of interest" description="Disordered" evidence="10">
    <location>
        <begin position="162"/>
        <end position="223"/>
    </location>
</feature>
<comment type="caution">
    <text evidence="12">The sequence shown here is derived from an EMBL/GenBank/DDBJ whole genome shotgun (WGS) entry which is preliminary data.</text>
</comment>
<protein>
    <recommendedName>
        <fullName evidence="4">Orotidine 5'-phosphate decarboxylase</fullName>
        <ecNumber evidence="3">4.1.1.23</ecNumber>
    </recommendedName>
    <alternativeName>
        <fullName evidence="9">OMP decarboxylase</fullName>
    </alternativeName>
    <alternativeName>
        <fullName evidence="8">Uridine 5'-monophosphate synthase</fullName>
    </alternativeName>
</protein>
<dbReference type="EMBL" id="JBEFKJ010000028">
    <property type="protein sequence ID" value="KAL2038986.1"/>
    <property type="molecule type" value="Genomic_DNA"/>
</dbReference>
<reference evidence="12 13" key="1">
    <citation type="submission" date="2024-09" db="EMBL/GenBank/DDBJ databases">
        <title>Rethinking Asexuality: The Enigmatic Case of Functional Sexual Genes in Lepraria (Stereocaulaceae).</title>
        <authorList>
            <person name="Doellman M."/>
            <person name="Sun Y."/>
            <person name="Barcenas-Pena A."/>
            <person name="Lumbsch H.T."/>
            <person name="Grewe F."/>
        </authorList>
    </citation>
    <scope>NUCLEOTIDE SEQUENCE [LARGE SCALE GENOMIC DNA]</scope>
    <source>
        <strain evidence="12 13">Mercado 3170</strain>
    </source>
</reference>
<evidence type="ECO:0000313" key="13">
    <source>
        <dbReference type="Proteomes" id="UP001590950"/>
    </source>
</evidence>
<evidence type="ECO:0000256" key="5">
    <source>
        <dbReference type="ARBA" id="ARBA00022793"/>
    </source>
</evidence>
<dbReference type="PROSITE" id="PS00156">
    <property type="entry name" value="OMPDECASE"/>
    <property type="match status" value="1"/>
</dbReference>
<comment type="similarity">
    <text evidence="2">Belongs to the OMP decarboxylase family.</text>
</comment>
<dbReference type="Gene3D" id="3.20.20.70">
    <property type="entry name" value="Aldolase class I"/>
    <property type="match status" value="2"/>
</dbReference>
<comment type="pathway">
    <text evidence="1">Pyrimidine metabolism; UMP biosynthesis via de novo pathway; UMP from orotate: step 2/2.</text>
</comment>
<dbReference type="SMART" id="SM00934">
    <property type="entry name" value="OMPdecase"/>
    <property type="match status" value="1"/>
</dbReference>
<dbReference type="EC" id="4.1.1.23" evidence="3"/>
<dbReference type="InterPro" id="IPR013785">
    <property type="entry name" value="Aldolase_TIM"/>
</dbReference>
<accession>A0ABR4A1Z9</accession>
<organism evidence="12 13">
    <name type="scientific">Stereocaulon virgatum</name>
    <dbReference type="NCBI Taxonomy" id="373712"/>
    <lineage>
        <taxon>Eukaryota</taxon>
        <taxon>Fungi</taxon>
        <taxon>Dikarya</taxon>
        <taxon>Ascomycota</taxon>
        <taxon>Pezizomycotina</taxon>
        <taxon>Lecanoromycetes</taxon>
        <taxon>OSLEUM clade</taxon>
        <taxon>Lecanoromycetidae</taxon>
        <taxon>Lecanorales</taxon>
        <taxon>Lecanorineae</taxon>
        <taxon>Stereocaulaceae</taxon>
        <taxon>Stereocaulon</taxon>
    </lineage>
</organism>
<evidence type="ECO:0000259" key="11">
    <source>
        <dbReference type="SMART" id="SM00934"/>
    </source>
</evidence>
<evidence type="ECO:0000256" key="3">
    <source>
        <dbReference type="ARBA" id="ARBA00012321"/>
    </source>
</evidence>
<dbReference type="Proteomes" id="UP001590950">
    <property type="component" value="Unassembled WGS sequence"/>
</dbReference>
<proteinExistence type="inferred from homology"/>
<evidence type="ECO:0000313" key="12">
    <source>
        <dbReference type="EMBL" id="KAL2038986.1"/>
    </source>
</evidence>
<evidence type="ECO:0000256" key="2">
    <source>
        <dbReference type="ARBA" id="ARBA00011018"/>
    </source>
</evidence>
<dbReference type="SUPFAM" id="SSF51366">
    <property type="entry name" value="Ribulose-phoshate binding barrel"/>
    <property type="match status" value="1"/>
</dbReference>
<dbReference type="InterPro" id="IPR011060">
    <property type="entry name" value="RibuloseP-bd_barrel"/>
</dbReference>
<dbReference type="InterPro" id="IPR001754">
    <property type="entry name" value="OMPdeCOase_dom"/>
</dbReference>
<evidence type="ECO:0000256" key="10">
    <source>
        <dbReference type="SAM" id="MobiDB-lite"/>
    </source>
</evidence>
<dbReference type="InterPro" id="IPR018089">
    <property type="entry name" value="OMPdecase_AS"/>
</dbReference>
<evidence type="ECO:0000256" key="8">
    <source>
        <dbReference type="ARBA" id="ARBA00031744"/>
    </source>
</evidence>
<evidence type="ECO:0000256" key="7">
    <source>
        <dbReference type="ARBA" id="ARBA00023239"/>
    </source>
</evidence>
<sequence>MASKSHSTLILPFADRAELPNTPSLATYLLSLISIKRSNLCVSADVYTTYDLFTIAEEVGDYICVLKTHADIIDDFSERTIKGLQEIAERKRFLLFEDRKLGDIGNTVQSQYTRGPLAIATWAHLTNAHLLPGPAMITALHSAATQTLTSLNQSVDTTISVGTPISTPNVGNDSNPLDSAVTTTTTTSDSVKPAESSASRSSSETLEPQTLFSHHRRKGRADSLTMATTTISQTFESTSPRQPASLIHAIPQGDNDAPHDKATALEKLGPPPHARGLLLLAEMSSVGNLMTKEYTQACVKAARDNRQFVLGFVSQRSLNSEADDMFLSFAPGVGLPGEGEADGVIKSDGKGQQWRSPKEVIGTDGIDVIIVGRGILGQVDRAKEAERYRKAAWEAYEGRIAGR</sequence>
<gene>
    <name evidence="12" type="ORF">N7G274_008326</name>
</gene>
<dbReference type="PANTHER" id="PTHR32119">
    <property type="entry name" value="OROTIDINE 5'-PHOSPHATE DECARBOXYLASE"/>
    <property type="match status" value="1"/>
</dbReference>
<keyword evidence="7" id="KW-0456">Lyase</keyword>
<evidence type="ECO:0000256" key="4">
    <source>
        <dbReference type="ARBA" id="ARBA00021923"/>
    </source>
</evidence>
<evidence type="ECO:0000256" key="9">
    <source>
        <dbReference type="ARBA" id="ARBA00033428"/>
    </source>
</evidence>